<dbReference type="CDD" id="cd09279">
    <property type="entry name" value="RNase_HI_like"/>
    <property type="match status" value="1"/>
</dbReference>
<evidence type="ECO:0000313" key="2">
    <source>
        <dbReference type="EMBL" id="OGZ30819.1"/>
    </source>
</evidence>
<evidence type="ECO:0000259" key="1">
    <source>
        <dbReference type="PROSITE" id="PS50879"/>
    </source>
</evidence>
<dbReference type="Pfam" id="PF13456">
    <property type="entry name" value="RVT_3"/>
    <property type="match status" value="1"/>
</dbReference>
<dbReference type="AlphaFoldDB" id="A0A1G2EYD9"/>
<dbReference type="PROSITE" id="PS50879">
    <property type="entry name" value="RNASE_H_1"/>
    <property type="match status" value="1"/>
</dbReference>
<dbReference type="SUPFAM" id="SSF53098">
    <property type="entry name" value="Ribonuclease H-like"/>
    <property type="match status" value="1"/>
</dbReference>
<reference evidence="2 3" key="1">
    <citation type="journal article" date="2016" name="Nat. Commun.">
        <title>Thousands of microbial genomes shed light on interconnected biogeochemical processes in an aquifer system.</title>
        <authorList>
            <person name="Anantharaman K."/>
            <person name="Brown C.T."/>
            <person name="Hug L.A."/>
            <person name="Sharon I."/>
            <person name="Castelle C.J."/>
            <person name="Probst A.J."/>
            <person name="Thomas B.C."/>
            <person name="Singh A."/>
            <person name="Wilkins M.J."/>
            <person name="Karaoz U."/>
            <person name="Brodie E.L."/>
            <person name="Williams K.H."/>
            <person name="Hubbard S.S."/>
            <person name="Banfield J.F."/>
        </authorList>
    </citation>
    <scope>NUCLEOTIDE SEQUENCE [LARGE SCALE GENOMIC DNA]</scope>
</reference>
<organism evidence="2 3">
    <name type="scientific">Candidatus Niyogibacteria bacterium RIFCSPLOWO2_01_FULL_45_48</name>
    <dbReference type="NCBI Taxonomy" id="1801724"/>
    <lineage>
        <taxon>Bacteria</taxon>
        <taxon>Candidatus Niyogiibacteriota</taxon>
    </lineage>
</organism>
<dbReference type="InterPro" id="IPR002156">
    <property type="entry name" value="RNaseH_domain"/>
</dbReference>
<dbReference type="PANTHER" id="PTHR46387:SF2">
    <property type="entry name" value="RIBONUCLEASE HI"/>
    <property type="match status" value="1"/>
</dbReference>
<accession>A0A1G2EYD9</accession>
<comment type="caution">
    <text evidence="2">The sequence shown here is derived from an EMBL/GenBank/DDBJ whole genome shotgun (WGS) entry which is preliminary data.</text>
</comment>
<evidence type="ECO:0000313" key="3">
    <source>
        <dbReference type="Proteomes" id="UP000177486"/>
    </source>
</evidence>
<dbReference type="InterPro" id="IPR012337">
    <property type="entry name" value="RNaseH-like_sf"/>
</dbReference>
<proteinExistence type="predicted"/>
<dbReference type="EMBL" id="MHMQ01000013">
    <property type="protein sequence ID" value="OGZ30819.1"/>
    <property type="molecule type" value="Genomic_DNA"/>
</dbReference>
<name>A0A1G2EYD9_9BACT</name>
<dbReference type="PANTHER" id="PTHR46387">
    <property type="entry name" value="POLYNUCLEOTIDYL TRANSFERASE, RIBONUCLEASE H-LIKE SUPERFAMILY PROTEIN"/>
    <property type="match status" value="1"/>
</dbReference>
<sequence>MDYKLKITINADGGSRGNPGPSAIGVVVRGEGKEKKYSEFLGNHTNNEAEYEAVMYALKKARQLFGKEKTKEAETDVFLDSELVVNQLNAKYKIEEERLFPLFIKIWNLRQDFGKVTFQAVPREKNREADRLVNIELDKKEQGSIF</sequence>
<dbReference type="Proteomes" id="UP000177486">
    <property type="component" value="Unassembled WGS sequence"/>
</dbReference>
<dbReference type="InterPro" id="IPR036397">
    <property type="entry name" value="RNaseH_sf"/>
</dbReference>
<dbReference type="Gene3D" id="3.30.420.10">
    <property type="entry name" value="Ribonuclease H-like superfamily/Ribonuclease H"/>
    <property type="match status" value="1"/>
</dbReference>
<dbReference type="GO" id="GO:0004523">
    <property type="term" value="F:RNA-DNA hybrid ribonuclease activity"/>
    <property type="evidence" value="ECO:0007669"/>
    <property type="project" value="InterPro"/>
</dbReference>
<dbReference type="GO" id="GO:0003676">
    <property type="term" value="F:nucleic acid binding"/>
    <property type="evidence" value="ECO:0007669"/>
    <property type="project" value="InterPro"/>
</dbReference>
<feature type="domain" description="RNase H type-1" evidence="1">
    <location>
        <begin position="3"/>
        <end position="138"/>
    </location>
</feature>
<protein>
    <recommendedName>
        <fullName evidence="1">RNase H type-1 domain-containing protein</fullName>
    </recommendedName>
</protein>
<gene>
    <name evidence="2" type="ORF">A2931_01810</name>
</gene>